<reference evidence="1" key="1">
    <citation type="submission" date="2021-06" db="EMBL/GenBank/DDBJ databases">
        <authorList>
            <person name="Gannon L."/>
            <person name="Redgwell R T."/>
            <person name="Michniewski S."/>
            <person name="Harrison D C."/>
            <person name="Millard A."/>
        </authorList>
    </citation>
    <scope>NUCLEOTIDE SEQUENCE</scope>
</reference>
<evidence type="ECO:0000313" key="1">
    <source>
        <dbReference type="EMBL" id="CAG7580005.1"/>
    </source>
</evidence>
<proteinExistence type="predicted"/>
<accession>A0A8D9CES1</accession>
<sequence length="108" mass="12836">MKIRRFKELPINEGNKNEFDIDIKIKIDDDTYNQIINAAKEYFPEGDYNHGLVTNRLIEDVIQEVVNDNIGLNSNSFHEMLDTWLHQNLDTLEDFARQRTENYKNKFS</sequence>
<name>A0A8D9CES1_9VIRU</name>
<dbReference type="EMBL" id="OU342829">
    <property type="protein sequence ID" value="CAG7580005.1"/>
    <property type="molecule type" value="Genomic_DNA"/>
</dbReference>
<gene>
    <name evidence="1" type="ORF">SLAVMIC_00201</name>
</gene>
<protein>
    <submittedName>
        <fullName evidence="1">Uncharacterized protein</fullName>
    </submittedName>
</protein>
<organism evidence="1">
    <name type="scientific">uncultured marine phage</name>
    <dbReference type="NCBI Taxonomy" id="707152"/>
    <lineage>
        <taxon>Viruses</taxon>
        <taxon>environmental samples</taxon>
    </lineage>
</organism>